<dbReference type="PROSITE" id="PS00028">
    <property type="entry name" value="ZINC_FINGER_C2H2_1"/>
    <property type="match status" value="1"/>
</dbReference>
<gene>
    <name evidence="3" type="ORF">R3P38DRAFT_2413718</name>
</gene>
<keyword evidence="1" id="KW-0479">Metal-binding</keyword>
<sequence length="71" mass="8356">RVRGRRAPTKMEHSDADRKFSCKVCAACFKRPEHLKRHSKCLHELQRAFACPTVGCRKRFSRSDNQKCHTR</sequence>
<dbReference type="Gene3D" id="3.30.160.60">
    <property type="entry name" value="Classic Zinc Finger"/>
    <property type="match status" value="1"/>
</dbReference>
<protein>
    <recommendedName>
        <fullName evidence="2">C2H2-type domain-containing protein</fullName>
    </recommendedName>
</protein>
<evidence type="ECO:0000259" key="2">
    <source>
        <dbReference type="PROSITE" id="PS50157"/>
    </source>
</evidence>
<reference evidence="3 4" key="1">
    <citation type="journal article" date="2024" name="J Genomics">
        <title>Draft genome sequencing and assembly of Favolaschia claudopus CIRM-BRFM 2984 isolated from oak limbs.</title>
        <authorList>
            <person name="Navarro D."/>
            <person name="Drula E."/>
            <person name="Chaduli D."/>
            <person name="Cazenave R."/>
            <person name="Ahrendt S."/>
            <person name="Wang J."/>
            <person name="Lipzen A."/>
            <person name="Daum C."/>
            <person name="Barry K."/>
            <person name="Grigoriev I.V."/>
            <person name="Favel A."/>
            <person name="Rosso M.N."/>
            <person name="Martin F."/>
        </authorList>
    </citation>
    <scope>NUCLEOTIDE SEQUENCE [LARGE SCALE GENOMIC DNA]</scope>
    <source>
        <strain evidence="3 4">CIRM-BRFM 2984</strain>
    </source>
</reference>
<dbReference type="GO" id="GO:0008270">
    <property type="term" value="F:zinc ion binding"/>
    <property type="evidence" value="ECO:0007669"/>
    <property type="project" value="UniProtKB-KW"/>
</dbReference>
<keyword evidence="1" id="KW-0863">Zinc-finger</keyword>
<dbReference type="EMBL" id="JAWWNJ010000116">
    <property type="protein sequence ID" value="KAK6991566.1"/>
    <property type="molecule type" value="Genomic_DNA"/>
</dbReference>
<feature type="domain" description="C2H2-type" evidence="2">
    <location>
        <begin position="20"/>
        <end position="48"/>
    </location>
</feature>
<dbReference type="InterPro" id="IPR036236">
    <property type="entry name" value="Znf_C2H2_sf"/>
</dbReference>
<feature type="non-terminal residue" evidence="3">
    <location>
        <position position="71"/>
    </location>
</feature>
<dbReference type="SUPFAM" id="SSF57667">
    <property type="entry name" value="beta-beta-alpha zinc fingers"/>
    <property type="match status" value="1"/>
</dbReference>
<accession>A0AAV9ZSS3</accession>
<dbReference type="InterPro" id="IPR013087">
    <property type="entry name" value="Znf_C2H2_type"/>
</dbReference>
<dbReference type="Proteomes" id="UP001362999">
    <property type="component" value="Unassembled WGS sequence"/>
</dbReference>
<evidence type="ECO:0000256" key="1">
    <source>
        <dbReference type="PROSITE-ProRule" id="PRU00042"/>
    </source>
</evidence>
<organism evidence="3 4">
    <name type="scientific">Favolaschia claudopus</name>
    <dbReference type="NCBI Taxonomy" id="2862362"/>
    <lineage>
        <taxon>Eukaryota</taxon>
        <taxon>Fungi</taxon>
        <taxon>Dikarya</taxon>
        <taxon>Basidiomycota</taxon>
        <taxon>Agaricomycotina</taxon>
        <taxon>Agaricomycetes</taxon>
        <taxon>Agaricomycetidae</taxon>
        <taxon>Agaricales</taxon>
        <taxon>Marasmiineae</taxon>
        <taxon>Mycenaceae</taxon>
        <taxon>Favolaschia</taxon>
    </lineage>
</organism>
<keyword evidence="4" id="KW-1185">Reference proteome</keyword>
<evidence type="ECO:0000313" key="3">
    <source>
        <dbReference type="EMBL" id="KAK6991566.1"/>
    </source>
</evidence>
<keyword evidence="1" id="KW-0862">Zinc</keyword>
<proteinExistence type="predicted"/>
<dbReference type="AlphaFoldDB" id="A0AAV9ZSS3"/>
<comment type="caution">
    <text evidence="3">The sequence shown here is derived from an EMBL/GenBank/DDBJ whole genome shotgun (WGS) entry which is preliminary data.</text>
</comment>
<evidence type="ECO:0000313" key="4">
    <source>
        <dbReference type="Proteomes" id="UP001362999"/>
    </source>
</evidence>
<feature type="non-terminal residue" evidence="3">
    <location>
        <position position="1"/>
    </location>
</feature>
<name>A0AAV9ZSS3_9AGAR</name>
<dbReference type="PROSITE" id="PS50157">
    <property type="entry name" value="ZINC_FINGER_C2H2_2"/>
    <property type="match status" value="1"/>
</dbReference>